<feature type="domain" description="CMP/dCMP-type deaminase" evidence="5">
    <location>
        <begin position="3"/>
        <end position="115"/>
    </location>
</feature>
<dbReference type="PANTHER" id="PTHR11079:SF161">
    <property type="entry name" value="CMP_DCMP-TYPE DEAMINASE DOMAIN-CONTAINING PROTEIN"/>
    <property type="match status" value="1"/>
</dbReference>
<dbReference type="PANTHER" id="PTHR11079">
    <property type="entry name" value="CYTOSINE DEAMINASE FAMILY MEMBER"/>
    <property type="match status" value="1"/>
</dbReference>
<protein>
    <submittedName>
        <fullName evidence="6">Nucleoside deaminase</fullName>
    </submittedName>
</protein>
<evidence type="ECO:0000256" key="1">
    <source>
        <dbReference type="ARBA" id="ARBA00006576"/>
    </source>
</evidence>
<dbReference type="SUPFAM" id="SSF53927">
    <property type="entry name" value="Cytidine deaminase-like"/>
    <property type="match status" value="1"/>
</dbReference>
<evidence type="ECO:0000313" key="6">
    <source>
        <dbReference type="EMBL" id="MBT2990448.1"/>
    </source>
</evidence>
<evidence type="ECO:0000256" key="3">
    <source>
        <dbReference type="ARBA" id="ARBA00022801"/>
    </source>
</evidence>
<dbReference type="Gene3D" id="3.40.140.10">
    <property type="entry name" value="Cytidine Deaminase, domain 2"/>
    <property type="match status" value="1"/>
</dbReference>
<dbReference type="InterPro" id="IPR002125">
    <property type="entry name" value="CMP_dCMP_dom"/>
</dbReference>
<comment type="similarity">
    <text evidence="1">Belongs to the cytidine and deoxycytidylate deaminase family.</text>
</comment>
<name>A0A944MAT1_9GAMM</name>
<dbReference type="AlphaFoldDB" id="A0A944MAT1"/>
<evidence type="ECO:0000259" key="5">
    <source>
        <dbReference type="PROSITE" id="PS51747"/>
    </source>
</evidence>
<dbReference type="InterPro" id="IPR016193">
    <property type="entry name" value="Cytidine_deaminase-like"/>
</dbReference>
<dbReference type="Proteomes" id="UP000770889">
    <property type="component" value="Unassembled WGS sequence"/>
</dbReference>
<keyword evidence="2" id="KW-0479">Metal-binding</keyword>
<proteinExistence type="inferred from homology"/>
<dbReference type="GO" id="GO:0006152">
    <property type="term" value="P:purine nucleoside catabolic process"/>
    <property type="evidence" value="ECO:0007669"/>
    <property type="project" value="TreeGrafter"/>
</dbReference>
<dbReference type="PROSITE" id="PS51747">
    <property type="entry name" value="CYT_DCMP_DEAMINASES_2"/>
    <property type="match status" value="1"/>
</dbReference>
<dbReference type="EMBL" id="JAHHGM010000017">
    <property type="protein sequence ID" value="MBT2990448.1"/>
    <property type="molecule type" value="Genomic_DNA"/>
</dbReference>
<sequence length="158" mass="17574">MDQQDEAFMIEALMLAQRGIELGDGGPFGAVLVLDGRIIGRGWNQVVKLNDPTAHAEMLAIRDACAHAKRFHLPGSVLYTSCEPCPMCLSAAYWTHIERLVYAAGADDAAAIGFSDSEIKAELDKSTDDRVIITRQLFRERSLALFAQWRESDKRVDY</sequence>
<organism evidence="6 7">
    <name type="scientific">Candidatus Thiodiazotropha taylori</name>
    <dbReference type="NCBI Taxonomy" id="2792791"/>
    <lineage>
        <taxon>Bacteria</taxon>
        <taxon>Pseudomonadati</taxon>
        <taxon>Pseudomonadota</taxon>
        <taxon>Gammaproteobacteria</taxon>
        <taxon>Chromatiales</taxon>
        <taxon>Sedimenticolaceae</taxon>
        <taxon>Candidatus Thiodiazotropha</taxon>
    </lineage>
</organism>
<dbReference type="GO" id="GO:0047974">
    <property type="term" value="F:guanosine deaminase activity"/>
    <property type="evidence" value="ECO:0007669"/>
    <property type="project" value="TreeGrafter"/>
</dbReference>
<evidence type="ECO:0000313" key="7">
    <source>
        <dbReference type="Proteomes" id="UP000770889"/>
    </source>
</evidence>
<gene>
    <name evidence="6" type="ORF">KME65_15940</name>
</gene>
<reference evidence="6 7" key="1">
    <citation type="submission" date="2021-05" db="EMBL/GenBank/DDBJ databases">
        <title>Genetic and Functional Diversity in Clade A Lucinid endosymbionts from the Bahamas.</title>
        <authorList>
            <person name="Giani N.M."/>
            <person name="Engel A.S."/>
            <person name="Campbell B.J."/>
        </authorList>
    </citation>
    <scope>NUCLEOTIDE SEQUENCE [LARGE SCALE GENOMIC DNA]</scope>
    <source>
        <strain evidence="6">LUC16012Gg_MoonRockCtena</strain>
    </source>
</reference>
<accession>A0A944MAT1</accession>
<evidence type="ECO:0000256" key="4">
    <source>
        <dbReference type="ARBA" id="ARBA00022833"/>
    </source>
</evidence>
<dbReference type="GO" id="GO:0046872">
    <property type="term" value="F:metal ion binding"/>
    <property type="evidence" value="ECO:0007669"/>
    <property type="project" value="UniProtKB-KW"/>
</dbReference>
<dbReference type="CDD" id="cd01285">
    <property type="entry name" value="nucleoside_deaminase"/>
    <property type="match status" value="1"/>
</dbReference>
<dbReference type="FunFam" id="3.40.140.10:FF:000011">
    <property type="entry name" value="tRNA-specific adenosine deaminase"/>
    <property type="match status" value="1"/>
</dbReference>
<comment type="caution">
    <text evidence="6">The sequence shown here is derived from an EMBL/GenBank/DDBJ whole genome shotgun (WGS) entry which is preliminary data.</text>
</comment>
<dbReference type="Pfam" id="PF00383">
    <property type="entry name" value="dCMP_cyt_deam_1"/>
    <property type="match status" value="1"/>
</dbReference>
<evidence type="ECO:0000256" key="2">
    <source>
        <dbReference type="ARBA" id="ARBA00022723"/>
    </source>
</evidence>
<keyword evidence="3" id="KW-0378">Hydrolase</keyword>
<keyword evidence="4" id="KW-0862">Zinc</keyword>